<name>A0A6G1F1R6_9ORYZ</name>
<proteinExistence type="predicted"/>
<dbReference type="Proteomes" id="UP000479710">
    <property type="component" value="Unassembled WGS sequence"/>
</dbReference>
<protein>
    <submittedName>
        <fullName evidence="2">Uncharacterized protein</fullName>
    </submittedName>
</protein>
<evidence type="ECO:0000313" key="2">
    <source>
        <dbReference type="EMBL" id="KAF0930779.1"/>
    </source>
</evidence>
<gene>
    <name evidence="2" type="ORF">E2562_035147</name>
</gene>
<keyword evidence="3" id="KW-1185">Reference proteome</keyword>
<feature type="compositionally biased region" description="Basic and acidic residues" evidence="1">
    <location>
        <begin position="1"/>
        <end position="42"/>
    </location>
</feature>
<accession>A0A6G1F1R6</accession>
<sequence>MVKRSRWDRDKLESEPLRSKRWDMGHAGDGMEAREQAHDANGRDSPLGAVSVVSTQEQPTASQETVFGAVLAKMVQMSHLAKTLQLSPSAARSMGRVFGAGQDAQVVQKASGNGSNVLRCSSRKSVENHHNVIAVGDKDSLSKALRLIAACNLDGPVKGSLVAEHMPLQCA</sequence>
<evidence type="ECO:0000256" key="1">
    <source>
        <dbReference type="SAM" id="MobiDB-lite"/>
    </source>
</evidence>
<reference evidence="2 3" key="1">
    <citation type="submission" date="2019-11" db="EMBL/GenBank/DDBJ databases">
        <title>Whole genome sequence of Oryza granulata.</title>
        <authorList>
            <person name="Li W."/>
        </authorList>
    </citation>
    <scope>NUCLEOTIDE SEQUENCE [LARGE SCALE GENOMIC DNA]</scope>
    <source>
        <strain evidence="3">cv. Menghai</strain>
        <tissue evidence="2">Leaf</tissue>
    </source>
</reference>
<feature type="region of interest" description="Disordered" evidence="1">
    <location>
        <begin position="1"/>
        <end position="47"/>
    </location>
</feature>
<dbReference type="AlphaFoldDB" id="A0A6G1F1R6"/>
<comment type="caution">
    <text evidence="2">The sequence shown here is derived from an EMBL/GenBank/DDBJ whole genome shotgun (WGS) entry which is preliminary data.</text>
</comment>
<evidence type="ECO:0000313" key="3">
    <source>
        <dbReference type="Proteomes" id="UP000479710"/>
    </source>
</evidence>
<organism evidence="2 3">
    <name type="scientific">Oryza meyeriana var. granulata</name>
    <dbReference type="NCBI Taxonomy" id="110450"/>
    <lineage>
        <taxon>Eukaryota</taxon>
        <taxon>Viridiplantae</taxon>
        <taxon>Streptophyta</taxon>
        <taxon>Embryophyta</taxon>
        <taxon>Tracheophyta</taxon>
        <taxon>Spermatophyta</taxon>
        <taxon>Magnoliopsida</taxon>
        <taxon>Liliopsida</taxon>
        <taxon>Poales</taxon>
        <taxon>Poaceae</taxon>
        <taxon>BOP clade</taxon>
        <taxon>Oryzoideae</taxon>
        <taxon>Oryzeae</taxon>
        <taxon>Oryzinae</taxon>
        <taxon>Oryza</taxon>
        <taxon>Oryza meyeriana</taxon>
    </lineage>
</organism>
<dbReference type="EMBL" id="SPHZ02000002">
    <property type="protein sequence ID" value="KAF0930779.1"/>
    <property type="molecule type" value="Genomic_DNA"/>
</dbReference>